<reference evidence="4" key="1">
    <citation type="submission" date="2017-02" db="EMBL/GenBank/DDBJ databases">
        <title>Genome of Microbulbifer agarilyticus GP101.</title>
        <authorList>
            <person name="Jung J."/>
            <person name="Bae S.S."/>
            <person name="Baek K."/>
        </authorList>
    </citation>
    <scope>NUCLEOTIDE SEQUENCE [LARGE SCALE GENOMIC DNA]</scope>
    <source>
        <strain evidence="4">GP101</strain>
    </source>
</reference>
<feature type="transmembrane region" description="Helical" evidence="2">
    <location>
        <begin position="21"/>
        <end position="40"/>
    </location>
</feature>
<keyword evidence="2" id="KW-0472">Membrane</keyword>
<evidence type="ECO:0000256" key="1">
    <source>
        <dbReference type="SAM" id="MobiDB-lite"/>
    </source>
</evidence>
<dbReference type="STRING" id="260552.Mag101_04790"/>
<gene>
    <name evidence="4" type="ORF">Mag101_04790</name>
</gene>
<dbReference type="InterPro" id="IPR019886">
    <property type="entry name" value="Na_symporter_ssu"/>
</dbReference>
<name>A0A1Q2M480_9GAMM</name>
<dbReference type="EMBL" id="CP019650">
    <property type="protein sequence ID" value="AQQ67032.1"/>
    <property type="molecule type" value="Genomic_DNA"/>
</dbReference>
<evidence type="ECO:0000313" key="4">
    <source>
        <dbReference type="EMBL" id="AQQ67032.1"/>
    </source>
</evidence>
<feature type="region of interest" description="Disordered" evidence="1">
    <location>
        <begin position="89"/>
        <end position="116"/>
    </location>
</feature>
<keyword evidence="5" id="KW-1185">Reference proteome</keyword>
<evidence type="ECO:0000256" key="2">
    <source>
        <dbReference type="SAM" id="Phobius"/>
    </source>
</evidence>
<feature type="domain" description="Sodium symporter small subunit" evidence="3">
    <location>
        <begin position="10"/>
        <end position="85"/>
    </location>
</feature>
<keyword evidence="2" id="KW-0812">Transmembrane</keyword>
<evidence type="ECO:0000259" key="3">
    <source>
        <dbReference type="Pfam" id="PF13937"/>
    </source>
</evidence>
<dbReference type="KEGG" id="maga:Mag101_04790"/>
<proteinExistence type="predicted"/>
<keyword evidence="2" id="KW-1133">Transmembrane helix</keyword>
<accession>A0A1Q2M480</accession>
<dbReference type="NCBIfam" id="TIGR03647">
    <property type="entry name" value="Na_symport_sm"/>
    <property type="match status" value="1"/>
</dbReference>
<dbReference type="OrthoDB" id="9797746at2"/>
<evidence type="ECO:0000313" key="5">
    <source>
        <dbReference type="Proteomes" id="UP000188219"/>
    </source>
</evidence>
<feature type="compositionally biased region" description="Low complexity" evidence="1">
    <location>
        <begin position="91"/>
        <end position="103"/>
    </location>
</feature>
<dbReference type="RefSeq" id="WP_077401533.1">
    <property type="nucleotide sequence ID" value="NZ_CP019650.1"/>
</dbReference>
<dbReference type="Pfam" id="PF13937">
    <property type="entry name" value="DUF4212"/>
    <property type="match status" value="1"/>
</dbReference>
<dbReference type="Proteomes" id="UP000188219">
    <property type="component" value="Chromosome"/>
</dbReference>
<protein>
    <recommendedName>
        <fullName evidence="3">Sodium symporter small subunit domain-containing protein</fullName>
    </recommendedName>
</protein>
<organism evidence="4 5">
    <name type="scientific">Microbulbifer agarilyticus</name>
    <dbReference type="NCBI Taxonomy" id="260552"/>
    <lineage>
        <taxon>Bacteria</taxon>
        <taxon>Pseudomonadati</taxon>
        <taxon>Pseudomonadota</taxon>
        <taxon>Gammaproteobacteria</taxon>
        <taxon>Cellvibrionales</taxon>
        <taxon>Microbulbiferaceae</taxon>
        <taxon>Microbulbifer</taxon>
    </lineage>
</organism>
<dbReference type="AlphaFoldDB" id="A0A1Q2M480"/>
<dbReference type="PROSITE" id="PS51257">
    <property type="entry name" value="PROKAR_LIPOPROTEIN"/>
    <property type="match status" value="1"/>
</dbReference>
<sequence length="116" mass="13047">MSFANRQQAARYWRENIRLMLSLLCVWFVVSFGCGILFVEELNQIRFGGFKLGFWFAQQGAIYVFLGLIFFYVYKLNQLDKKYGVYEGDEPAPSAEDAAPSAGNSGPVGQQLEGGQ</sequence>
<feature type="transmembrane region" description="Helical" evidence="2">
    <location>
        <begin position="52"/>
        <end position="74"/>
    </location>
</feature>